<dbReference type="SUPFAM" id="SSF49265">
    <property type="entry name" value="Fibronectin type III"/>
    <property type="match status" value="1"/>
</dbReference>
<proteinExistence type="inferred from homology"/>
<dbReference type="SUPFAM" id="SSF49373">
    <property type="entry name" value="Invasin/intimin cell-adhesion fragments"/>
    <property type="match status" value="2"/>
</dbReference>
<keyword evidence="7" id="KW-1185">Reference proteome</keyword>
<feature type="region of interest" description="Disordered" evidence="2">
    <location>
        <begin position="939"/>
        <end position="975"/>
    </location>
</feature>
<evidence type="ECO:0000256" key="2">
    <source>
        <dbReference type="SAM" id="MobiDB-lite"/>
    </source>
</evidence>
<evidence type="ECO:0000259" key="4">
    <source>
        <dbReference type="PROSITE" id="PS51127"/>
    </source>
</evidence>
<evidence type="ECO:0000313" key="5">
    <source>
        <dbReference type="EMBL" id="GEN06358.1"/>
    </source>
</evidence>
<dbReference type="OrthoDB" id="5476141at2"/>
<evidence type="ECO:0000313" key="7">
    <source>
        <dbReference type="Proteomes" id="UP000183760"/>
    </source>
</evidence>
<dbReference type="EMBL" id="FOIB01000002">
    <property type="protein sequence ID" value="SET51062.1"/>
    <property type="molecule type" value="Genomic_DNA"/>
</dbReference>
<feature type="domain" description="Fibronectin type-III" evidence="3">
    <location>
        <begin position="452"/>
        <end position="560"/>
    </location>
</feature>
<dbReference type="STRING" id="1334629.MFUL124B02_33930"/>
<dbReference type="Gene3D" id="2.60.40.10">
    <property type="entry name" value="Immunoglobulins"/>
    <property type="match status" value="6"/>
</dbReference>
<dbReference type="SMART" id="SM00634">
    <property type="entry name" value="BID_1"/>
    <property type="match status" value="2"/>
</dbReference>
<name>A0A511SYV9_MYXFU</name>
<dbReference type="InterPro" id="IPR003344">
    <property type="entry name" value="Big_1_dom"/>
</dbReference>
<comment type="caution">
    <text evidence="5">The sequence shown here is derived from an EMBL/GenBank/DDBJ whole genome shotgun (WGS) entry which is preliminary data.</text>
</comment>
<dbReference type="Proteomes" id="UP000183760">
    <property type="component" value="Unassembled WGS sequence"/>
</dbReference>
<dbReference type="InterPro" id="IPR003961">
    <property type="entry name" value="FN3_dom"/>
</dbReference>
<dbReference type="Proteomes" id="UP000321514">
    <property type="component" value="Unassembled WGS sequence"/>
</dbReference>
<dbReference type="RefSeq" id="WP_074950758.1">
    <property type="nucleotide sequence ID" value="NZ_BJXR01000015.1"/>
</dbReference>
<evidence type="ECO:0008006" key="9">
    <source>
        <dbReference type="Google" id="ProtNLM"/>
    </source>
</evidence>
<sequence>MSVSLRPSTRLLGWVLLCLGLLLGCGEDAPPQQFSPPPLLPDAVASTVLLTPSRQLVANGEDRGEITVFVKDEDGAPMAGRTVAVAVSGEGNVVSQPGRTDEAGVAVGFVVSTRGGVKRVTASVAAEGGSVVLVSQPTFTFASPVAARLEFSASVVDGSAGARLPTLEVRFMDEDGRLVADATAPVTLSLPVNPEGAVLEGTLTVTPVNGIARFGDLLVRKAVVGRRLVASSPGVADAILDSFNVLPGTPASLEVEGLEAVAVAGTQRSAQVTVRDASGNVVTTYRGTLGLLATDASASLPLAHAFTPQDMGRFTFTGITLNRAGSHQLTVRDVDVSMLSTQRTVGVVAGAASVLAITRAPSSASVRGELSQVTVELHDAHGNVALVGAPQVTLALEEGAPLVGVTQLAPVDGVARFTGLRVDSDGDYHLLATASGLTQARSQALSITDDIPPAQPTLALGTPGTDSVTLTWTAVGDDDLLGRATAQSLRYSVSPIVTAANFDAATPVAGVGAPAEPGTAESATIGTLTPQQTYHAALRVTDNRGNTALSNVLAFQTQSNDVTQVAFTPQPASGTAGQPLAEVVVSLLNPQGDVVTASTLPVTLSLVGGADFEPVQVSAVAGVARFTNLVIEEAGTYRFVATANGLTTQSEEFAIDAAAPAELVLTGLSSTVAAGDESTVTVTVVDAFGNPVRNFTGAVALTSTDPDAVLPASHTFTTQDEGVHTFGDPVVLVTAGLQRVTATGASQLTGFLETQVTSGAAHHLALEGLPAEVEAGSEHVLTLGVRDAFDNVVTGYTGIVELESSDAQAEFPLTLDFAAPNAGQLTFTAALKSAGTHTLTVSESDGDLSVEVETEVTAGPAVSMLLSVATPMPTVGQPVNVTVTLQDAYENPASGYRGTVEVRVDQDPGATLPAPFTFTEASAGVHVFSVTFSESDTMTVSAEDTQDPALTASQEVNVLDAPPSPVRPVRTPPRR</sequence>
<dbReference type="EMBL" id="BJXR01000015">
    <property type="protein sequence ID" value="GEN06358.1"/>
    <property type="molecule type" value="Genomic_DNA"/>
</dbReference>
<comment type="similarity">
    <text evidence="1">Belongs to the intimin/invasin family.</text>
</comment>
<protein>
    <recommendedName>
        <fullName evidence="9">Fibronectin type-III domain-containing protein</fullName>
    </recommendedName>
</protein>
<dbReference type="InterPro" id="IPR013783">
    <property type="entry name" value="Ig-like_fold"/>
</dbReference>
<accession>A0A511SYV9</accession>
<reference evidence="5 8" key="2">
    <citation type="submission" date="2019-07" db="EMBL/GenBank/DDBJ databases">
        <title>Whole genome shotgun sequence of Myxococcus fulvus NBRC 100333.</title>
        <authorList>
            <person name="Hosoyama A."/>
            <person name="Uohara A."/>
            <person name="Ohji S."/>
            <person name="Ichikawa N."/>
        </authorList>
    </citation>
    <scope>NUCLEOTIDE SEQUENCE [LARGE SCALE GENOMIC DNA]</scope>
    <source>
        <strain evidence="5 8">NBRC 100333</strain>
    </source>
</reference>
<dbReference type="PROSITE" id="PS51127">
    <property type="entry name" value="BIG1"/>
    <property type="match status" value="1"/>
</dbReference>
<gene>
    <name evidence="5" type="ORF">MFU01_13950</name>
    <name evidence="6" type="ORF">SAMN05443572_102530</name>
</gene>
<organism evidence="5 8">
    <name type="scientific">Myxococcus fulvus</name>
    <dbReference type="NCBI Taxonomy" id="33"/>
    <lineage>
        <taxon>Bacteria</taxon>
        <taxon>Pseudomonadati</taxon>
        <taxon>Myxococcota</taxon>
        <taxon>Myxococcia</taxon>
        <taxon>Myxococcales</taxon>
        <taxon>Cystobacterineae</taxon>
        <taxon>Myxococcaceae</taxon>
        <taxon>Myxococcus</taxon>
    </lineage>
</organism>
<dbReference type="InterPro" id="IPR008964">
    <property type="entry name" value="Invasin/intimin_cell_adhesion"/>
</dbReference>
<feature type="domain" description="Big-1" evidence="4">
    <location>
        <begin position="46"/>
        <end position="140"/>
    </location>
</feature>
<dbReference type="PROSITE" id="PS50853">
    <property type="entry name" value="FN3"/>
    <property type="match status" value="1"/>
</dbReference>
<dbReference type="Pfam" id="PF02369">
    <property type="entry name" value="Big_1"/>
    <property type="match status" value="1"/>
</dbReference>
<reference evidence="6 7" key="1">
    <citation type="submission" date="2016-10" db="EMBL/GenBank/DDBJ databases">
        <authorList>
            <person name="Varghese N."/>
            <person name="Submissions S."/>
        </authorList>
    </citation>
    <scope>NUCLEOTIDE SEQUENCE [LARGE SCALE GENOMIC DNA]</scope>
    <source>
        <strain evidence="6 7">DSM 16525</strain>
    </source>
</reference>
<evidence type="ECO:0000259" key="3">
    <source>
        <dbReference type="PROSITE" id="PS50853"/>
    </source>
</evidence>
<evidence type="ECO:0000313" key="6">
    <source>
        <dbReference type="EMBL" id="SET51062.1"/>
    </source>
</evidence>
<dbReference type="AlphaFoldDB" id="A0A511SYV9"/>
<dbReference type="InterPro" id="IPR036116">
    <property type="entry name" value="FN3_sf"/>
</dbReference>
<evidence type="ECO:0000256" key="1">
    <source>
        <dbReference type="ARBA" id="ARBA00010116"/>
    </source>
</evidence>
<evidence type="ECO:0000313" key="8">
    <source>
        <dbReference type="Proteomes" id="UP000321514"/>
    </source>
</evidence>
<dbReference type="PROSITE" id="PS51257">
    <property type="entry name" value="PROKAR_LIPOPROTEIN"/>
    <property type="match status" value="1"/>
</dbReference>